<feature type="binding site" evidence="5">
    <location>
        <begin position="207"/>
        <end position="208"/>
    </location>
    <ligand>
        <name>substrate</name>
    </ligand>
</feature>
<feature type="binding site" evidence="5">
    <location>
        <begin position="101"/>
        <end position="108"/>
    </location>
    <ligand>
        <name>substrate</name>
    </ligand>
</feature>
<evidence type="ECO:0000256" key="6">
    <source>
        <dbReference type="RuleBase" id="RU004511"/>
    </source>
</evidence>
<dbReference type="GO" id="GO:0006096">
    <property type="term" value="P:glycolytic process"/>
    <property type="evidence" value="ECO:0007669"/>
    <property type="project" value="UniProtKB-KW"/>
</dbReference>
<dbReference type="InterPro" id="IPR029033">
    <property type="entry name" value="His_PPase_superfam"/>
</dbReference>
<dbReference type="SUPFAM" id="SSF53254">
    <property type="entry name" value="Phosphoglycerate mutase-like"/>
    <property type="match status" value="1"/>
</dbReference>
<evidence type="ECO:0000313" key="8">
    <source>
        <dbReference type="EMBL" id="CAE0775870.1"/>
    </source>
</evidence>
<dbReference type="EMBL" id="HBIZ01044516">
    <property type="protein sequence ID" value="CAE0775870.1"/>
    <property type="molecule type" value="Transcribed_RNA"/>
</dbReference>
<keyword evidence="2 6" id="KW-0324">Glycolysis</keyword>
<dbReference type="InterPro" id="IPR005952">
    <property type="entry name" value="Phosphogly_mut1"/>
</dbReference>
<feature type="binding site" evidence="5">
    <location>
        <position position="153"/>
    </location>
    <ligand>
        <name>substrate</name>
    </ligand>
</feature>
<feature type="region of interest" description="Disordered" evidence="7">
    <location>
        <begin position="208"/>
        <end position="233"/>
    </location>
</feature>
<feature type="binding site" evidence="5">
    <location>
        <begin position="180"/>
        <end position="183"/>
    </location>
    <ligand>
        <name>substrate</name>
    </ligand>
</feature>
<dbReference type="PANTHER" id="PTHR11931">
    <property type="entry name" value="PHOSPHOGLYCERATE MUTASE"/>
    <property type="match status" value="1"/>
</dbReference>
<dbReference type="SMART" id="SM00855">
    <property type="entry name" value="PGAM"/>
    <property type="match status" value="1"/>
</dbReference>
<dbReference type="PROSITE" id="PS00175">
    <property type="entry name" value="PG_MUTASE"/>
    <property type="match status" value="1"/>
</dbReference>
<dbReference type="InterPro" id="IPR013078">
    <property type="entry name" value="His_Pase_superF_clade-1"/>
</dbReference>
<evidence type="ECO:0000256" key="5">
    <source>
        <dbReference type="PIRSR" id="PIRSR613078-2"/>
    </source>
</evidence>
<gene>
    <name evidence="8" type="ORF">PCAR00345_LOCUS28505</name>
</gene>
<keyword evidence="3 6" id="KW-0413">Isomerase</keyword>
<dbReference type="Pfam" id="PF00300">
    <property type="entry name" value="His_Phos_1"/>
    <property type="match status" value="1"/>
</dbReference>
<evidence type="ECO:0000256" key="2">
    <source>
        <dbReference type="ARBA" id="ARBA00023152"/>
    </source>
</evidence>
<dbReference type="CDD" id="cd07067">
    <property type="entry name" value="HP_PGM_like"/>
    <property type="match status" value="1"/>
</dbReference>
<protein>
    <recommendedName>
        <fullName evidence="6">Phosphoglycerate mutase</fullName>
        <ecNumber evidence="6">5.4.2.11</ecNumber>
    </recommendedName>
</protein>
<feature type="active site" description="Tele-phosphohistidine intermediate" evidence="4">
    <location>
        <position position="102"/>
    </location>
</feature>
<organism evidence="8">
    <name type="scientific">Chrysotila carterae</name>
    <name type="common">Marine alga</name>
    <name type="synonym">Syracosphaera carterae</name>
    <dbReference type="NCBI Taxonomy" id="13221"/>
    <lineage>
        <taxon>Eukaryota</taxon>
        <taxon>Haptista</taxon>
        <taxon>Haptophyta</taxon>
        <taxon>Prymnesiophyceae</taxon>
        <taxon>Isochrysidales</taxon>
        <taxon>Isochrysidaceae</taxon>
        <taxon>Chrysotila</taxon>
    </lineage>
</organism>
<feature type="binding site" evidence="5">
    <location>
        <begin position="114"/>
        <end position="115"/>
    </location>
    <ligand>
        <name>substrate</name>
    </ligand>
</feature>
<evidence type="ECO:0000256" key="3">
    <source>
        <dbReference type="ARBA" id="ARBA00023235"/>
    </source>
</evidence>
<dbReference type="AlphaFoldDB" id="A0A7S4BSY6"/>
<feature type="active site" description="Proton donor/acceptor" evidence="4">
    <location>
        <position position="180"/>
    </location>
</feature>
<comment type="similarity">
    <text evidence="1 6">Belongs to the phosphoglycerate mutase family. BPG-dependent PGAM subfamily.</text>
</comment>
<dbReference type="InterPro" id="IPR001345">
    <property type="entry name" value="PG/BPGM_mutase_AS"/>
</dbReference>
<evidence type="ECO:0000256" key="1">
    <source>
        <dbReference type="ARBA" id="ARBA00006717"/>
    </source>
</evidence>
<evidence type="ECO:0000256" key="4">
    <source>
        <dbReference type="PIRSR" id="PIRSR613078-1"/>
    </source>
</evidence>
<name>A0A7S4BSY6_CHRCT</name>
<sequence length="328" mass="37093">MQVLWASAAAWTAQQPLLHITHPICVSSDSSHTHLYRSRAKGARSVSLASLRMDVEEGTDWTIASTRLFEMRRLESPVDDECVISRDDLCGDQEPQVILLRHGESSWNDLNRFTGWHDVPLSELGEQQAVEAARLLLEEGICFDHVYCSKLKRTIKTSWLLLEELDAFDIPITQAWQLNERMYGALTGLNKKATRLQLGELHYEQLRREPPPMEDDSCYDPSRGSVGRGVPPELMPRKESFEDTTRRVMPYWNDEILPRLHETGKSVLIISSKNLLRSLIVGITDLPIDQAVELDIPNGMPIAFNPKDGTLRAVGPLADSWPRKAEST</sequence>
<feature type="binding site" evidence="5">
    <location>
        <position position="191"/>
    </location>
    <ligand>
        <name>substrate</name>
    </ligand>
</feature>
<accession>A0A7S4BSY6</accession>
<dbReference type="NCBIfam" id="TIGR01258">
    <property type="entry name" value="pgm_1"/>
    <property type="match status" value="1"/>
</dbReference>
<dbReference type="EC" id="5.4.2.11" evidence="6"/>
<reference evidence="8" key="1">
    <citation type="submission" date="2021-01" db="EMBL/GenBank/DDBJ databases">
        <authorList>
            <person name="Corre E."/>
            <person name="Pelletier E."/>
            <person name="Niang G."/>
            <person name="Scheremetjew M."/>
            <person name="Finn R."/>
            <person name="Kale V."/>
            <person name="Holt S."/>
            <person name="Cochrane G."/>
            <person name="Meng A."/>
            <person name="Brown T."/>
            <person name="Cohen L."/>
        </authorList>
    </citation>
    <scope>NUCLEOTIDE SEQUENCE</scope>
    <source>
        <strain evidence="8">CCMP645</strain>
    </source>
</reference>
<proteinExistence type="inferred from homology"/>
<evidence type="ECO:0000256" key="7">
    <source>
        <dbReference type="SAM" id="MobiDB-lite"/>
    </source>
</evidence>
<comment type="catalytic activity">
    <reaction evidence="6">
        <text>(2R)-2-phosphoglycerate = (2R)-3-phosphoglycerate</text>
        <dbReference type="Rhea" id="RHEA:15901"/>
        <dbReference type="ChEBI" id="CHEBI:58272"/>
        <dbReference type="ChEBI" id="CHEBI:58289"/>
        <dbReference type="EC" id="5.4.2.11"/>
    </reaction>
</comment>
<dbReference type="GO" id="GO:0004619">
    <property type="term" value="F:phosphoglycerate mutase activity"/>
    <property type="evidence" value="ECO:0007669"/>
    <property type="project" value="UniProtKB-EC"/>
</dbReference>
<dbReference type="Gene3D" id="3.40.50.1240">
    <property type="entry name" value="Phosphoglycerate mutase-like"/>
    <property type="match status" value="1"/>
</dbReference>